<name>A0A6J5U2B0_PRUAR</name>
<evidence type="ECO:0000313" key="1">
    <source>
        <dbReference type="EMBL" id="CAB4268688.1"/>
    </source>
</evidence>
<dbReference type="EMBL" id="CAEKKB010000002">
    <property type="protein sequence ID" value="CAB4299095.1"/>
    <property type="molecule type" value="Genomic_DNA"/>
</dbReference>
<proteinExistence type="predicted"/>
<reference evidence="1 3" key="2">
    <citation type="submission" date="2020-05" db="EMBL/GenBank/DDBJ databases">
        <authorList>
            <person name="Campoy J."/>
            <person name="Schneeberger K."/>
            <person name="Spophaly S."/>
        </authorList>
    </citation>
    <scope>NUCLEOTIDE SEQUENCE [LARGE SCALE GENOMIC DNA]</scope>
    <source>
        <strain evidence="1">PruArmRojPasFocal</strain>
    </source>
</reference>
<reference evidence="4" key="1">
    <citation type="journal article" date="2020" name="Genome Biol.">
        <title>Gamete binning: chromosome-level and haplotype-resolved genome assembly enabled by high-throughput single-cell sequencing of gamete genomes.</title>
        <authorList>
            <person name="Campoy J.A."/>
            <person name="Sun H."/>
            <person name="Goel M."/>
            <person name="Jiao W.-B."/>
            <person name="Folz-Donahue K."/>
            <person name="Wang N."/>
            <person name="Rubio M."/>
            <person name="Liu C."/>
            <person name="Kukat C."/>
            <person name="Ruiz D."/>
            <person name="Huettel B."/>
            <person name="Schneeberger K."/>
        </authorList>
    </citation>
    <scope>NUCLEOTIDE SEQUENCE [LARGE SCALE GENOMIC DNA]</scope>
    <source>
        <strain evidence="4">cv. Rojo Pasion</strain>
    </source>
</reference>
<dbReference type="AlphaFoldDB" id="A0A6J5U2B0"/>
<gene>
    <name evidence="1" type="ORF">CURHAP_LOCUS12831</name>
    <name evidence="2" type="ORF">ORAREDHAP_LOCUS12541</name>
</gene>
<evidence type="ECO:0000313" key="3">
    <source>
        <dbReference type="Proteomes" id="UP000507222"/>
    </source>
</evidence>
<dbReference type="Proteomes" id="UP000507222">
    <property type="component" value="Unassembled WGS sequence"/>
</dbReference>
<dbReference type="Proteomes" id="UP000507245">
    <property type="component" value="Unassembled WGS sequence"/>
</dbReference>
<dbReference type="OrthoDB" id="1431247at2759"/>
<evidence type="ECO:0000313" key="4">
    <source>
        <dbReference type="Proteomes" id="UP000507245"/>
    </source>
</evidence>
<organism evidence="1 3">
    <name type="scientific">Prunus armeniaca</name>
    <name type="common">Apricot</name>
    <name type="synonym">Armeniaca vulgaris</name>
    <dbReference type="NCBI Taxonomy" id="36596"/>
    <lineage>
        <taxon>Eukaryota</taxon>
        <taxon>Viridiplantae</taxon>
        <taxon>Streptophyta</taxon>
        <taxon>Embryophyta</taxon>
        <taxon>Tracheophyta</taxon>
        <taxon>Spermatophyta</taxon>
        <taxon>Magnoliopsida</taxon>
        <taxon>eudicotyledons</taxon>
        <taxon>Gunneridae</taxon>
        <taxon>Pentapetalae</taxon>
        <taxon>rosids</taxon>
        <taxon>fabids</taxon>
        <taxon>Rosales</taxon>
        <taxon>Rosaceae</taxon>
        <taxon>Amygdaloideae</taxon>
        <taxon>Amygdaleae</taxon>
        <taxon>Prunus</taxon>
    </lineage>
</organism>
<keyword evidence="4" id="KW-1185">Reference proteome</keyword>
<protein>
    <submittedName>
        <fullName evidence="1">Uncharacterized protein</fullName>
    </submittedName>
</protein>
<dbReference type="EMBL" id="CAEKDK010000002">
    <property type="protein sequence ID" value="CAB4268688.1"/>
    <property type="molecule type" value="Genomic_DNA"/>
</dbReference>
<sequence>MAMRQRFGGISSTRPRLSSRSIYEDFKPHFELKEEQEAHVIHVHLPEYTMFMGRYGLGQLGEVVFPPPKPS</sequence>
<accession>A0A6J5U2B0</accession>
<evidence type="ECO:0000313" key="2">
    <source>
        <dbReference type="EMBL" id="CAB4299095.1"/>
    </source>
</evidence>